<dbReference type="STRING" id="1121416.SAMN02745220_04421"/>
<keyword evidence="1" id="KW-0472">Membrane</keyword>
<dbReference type="OrthoDB" id="5432331at2"/>
<evidence type="ECO:0000256" key="1">
    <source>
        <dbReference type="SAM" id="Phobius"/>
    </source>
</evidence>
<organism evidence="2 3">
    <name type="scientific">Desulfopila aestuarii DSM 18488</name>
    <dbReference type="NCBI Taxonomy" id="1121416"/>
    <lineage>
        <taxon>Bacteria</taxon>
        <taxon>Pseudomonadati</taxon>
        <taxon>Thermodesulfobacteriota</taxon>
        <taxon>Desulfobulbia</taxon>
        <taxon>Desulfobulbales</taxon>
        <taxon>Desulfocapsaceae</taxon>
        <taxon>Desulfopila</taxon>
    </lineage>
</organism>
<feature type="transmembrane region" description="Helical" evidence="1">
    <location>
        <begin position="40"/>
        <end position="61"/>
    </location>
</feature>
<protein>
    <submittedName>
        <fullName evidence="2">Uncharacterized protein</fullName>
    </submittedName>
</protein>
<proteinExistence type="predicted"/>
<dbReference type="RefSeq" id="WP_073615829.1">
    <property type="nucleotide sequence ID" value="NZ_FRFE01000032.1"/>
</dbReference>
<evidence type="ECO:0000313" key="3">
    <source>
        <dbReference type="Proteomes" id="UP000184603"/>
    </source>
</evidence>
<feature type="transmembrane region" description="Helical" evidence="1">
    <location>
        <begin position="73"/>
        <end position="90"/>
    </location>
</feature>
<reference evidence="2 3" key="1">
    <citation type="submission" date="2016-12" db="EMBL/GenBank/DDBJ databases">
        <authorList>
            <person name="Song W.-J."/>
            <person name="Kurnit D.M."/>
        </authorList>
    </citation>
    <scope>NUCLEOTIDE SEQUENCE [LARGE SCALE GENOMIC DNA]</scope>
    <source>
        <strain evidence="2 3">DSM 18488</strain>
    </source>
</reference>
<keyword evidence="1" id="KW-1133">Transmembrane helix</keyword>
<gene>
    <name evidence="2" type="ORF">SAMN02745220_04421</name>
</gene>
<dbReference type="AlphaFoldDB" id="A0A1M7YHX9"/>
<dbReference type="Proteomes" id="UP000184603">
    <property type="component" value="Unassembled WGS sequence"/>
</dbReference>
<evidence type="ECO:0000313" key="2">
    <source>
        <dbReference type="EMBL" id="SHO52211.1"/>
    </source>
</evidence>
<dbReference type="EMBL" id="FRFE01000032">
    <property type="protein sequence ID" value="SHO52211.1"/>
    <property type="molecule type" value="Genomic_DNA"/>
</dbReference>
<name>A0A1M7YHX9_9BACT</name>
<keyword evidence="3" id="KW-1185">Reference proteome</keyword>
<accession>A0A1M7YHX9</accession>
<keyword evidence="1" id="KW-0812">Transmembrane</keyword>
<sequence length="100" mass="11244">MSELKEKVTFYLSAALYLLFNLRPVPGNLLATMRETGLQILYTAPYVAGFTVFIVALLQYAAGNKKMPWDRRLRIFFALGIMSGLVYAIYEYAGQGVVPK</sequence>